<comment type="similarity">
    <text evidence="1 8 9">Belongs to the class-I aminoacyl-tRNA synthetase family.</text>
</comment>
<keyword evidence="3 8" id="KW-0547">Nucleotide-binding</keyword>
<dbReference type="Proteomes" id="UP000179059">
    <property type="component" value="Unassembled WGS sequence"/>
</dbReference>
<dbReference type="FunFam" id="1.10.240.10:FF:000002">
    <property type="entry name" value="Tryptophan--tRNA ligase"/>
    <property type="match status" value="1"/>
</dbReference>
<evidence type="ECO:0000256" key="3">
    <source>
        <dbReference type="ARBA" id="ARBA00022741"/>
    </source>
</evidence>
<dbReference type="GO" id="GO:0005737">
    <property type="term" value="C:cytoplasm"/>
    <property type="evidence" value="ECO:0007669"/>
    <property type="project" value="UniProtKB-SubCell"/>
</dbReference>
<proteinExistence type="inferred from homology"/>
<evidence type="ECO:0000256" key="1">
    <source>
        <dbReference type="ARBA" id="ARBA00005594"/>
    </source>
</evidence>
<evidence type="ECO:0000256" key="6">
    <source>
        <dbReference type="ARBA" id="ARBA00023146"/>
    </source>
</evidence>
<dbReference type="PROSITE" id="PS00178">
    <property type="entry name" value="AA_TRNA_LIGASE_I"/>
    <property type="match status" value="1"/>
</dbReference>
<feature type="binding site" evidence="8">
    <location>
        <begin position="19"/>
        <end position="20"/>
    </location>
    <ligand>
        <name>ATP</name>
        <dbReference type="ChEBI" id="CHEBI:30616"/>
    </ligand>
</feature>
<dbReference type="InterPro" id="IPR002306">
    <property type="entry name" value="Trp-tRNA-ligase"/>
</dbReference>
<dbReference type="GO" id="GO:0005524">
    <property type="term" value="F:ATP binding"/>
    <property type="evidence" value="ECO:0007669"/>
    <property type="project" value="UniProtKB-UniRule"/>
</dbReference>
<dbReference type="AlphaFoldDB" id="A0A1G2C9L1"/>
<keyword evidence="4 8" id="KW-0067">ATP-binding</keyword>
<keyword evidence="6 8" id="KW-0030">Aminoacyl-tRNA synthetase</keyword>
<keyword evidence="2 8" id="KW-0436">Ligase</keyword>
<evidence type="ECO:0000256" key="2">
    <source>
        <dbReference type="ARBA" id="ARBA00022598"/>
    </source>
</evidence>
<dbReference type="HAMAP" id="MF_00140_B">
    <property type="entry name" value="Trp_tRNA_synth_B"/>
    <property type="match status" value="1"/>
</dbReference>
<dbReference type="Gene3D" id="3.40.50.620">
    <property type="entry name" value="HUPs"/>
    <property type="match status" value="1"/>
</dbReference>
<dbReference type="InterPro" id="IPR002305">
    <property type="entry name" value="aa-tRNA-synth_Ic"/>
</dbReference>
<accession>A0A1G2C9L1</accession>
<dbReference type="CDD" id="cd00806">
    <property type="entry name" value="TrpRS_core"/>
    <property type="match status" value="1"/>
</dbReference>
<dbReference type="InterPro" id="IPR001412">
    <property type="entry name" value="aa-tRNA-synth_I_CS"/>
</dbReference>
<feature type="binding site" evidence="8">
    <location>
        <begin position="196"/>
        <end position="200"/>
    </location>
    <ligand>
        <name>ATP</name>
        <dbReference type="ChEBI" id="CHEBI:30616"/>
    </ligand>
</feature>
<keyword evidence="5 8" id="KW-0648">Protein biosynthesis</keyword>
<feature type="binding site" evidence="8">
    <location>
        <begin position="149"/>
        <end position="151"/>
    </location>
    <ligand>
        <name>ATP</name>
        <dbReference type="ChEBI" id="CHEBI:30616"/>
    </ligand>
</feature>
<dbReference type="InterPro" id="IPR050203">
    <property type="entry name" value="Trp-tRNA_synthetase"/>
</dbReference>
<dbReference type="EMBL" id="MHKX01000033">
    <property type="protein sequence ID" value="OGY97469.1"/>
    <property type="molecule type" value="Genomic_DNA"/>
</dbReference>
<sequence>MAKPFILSGIQPTGKLHIGNYLGALKNFVALQNSNKYRCVFGIVDLHSLTEDYDPRQKPAQILDAAADFLAAGLDPKRSIIFLQSLVPAHAELTWIFSTLTPMGELERMTQFKDKAARQSENVNAGLFIYPVLQAVDILLYSPKFVPVGDDQTQHLELTRTIARKFNSRFGKTFIEPKILLTHTPRVMSLKDPNKKMSKSEPVGCIFLDDTPEVIHDKLRSAVTDSGSAIFYDPENKPAISNLLEIYAAFSGREVSEIQAEFVSSSYSAFKLKLADLIADKLAEFRKKKKLLMAKPAVLKKVLNEGSARAEKIADKKMREVKKRVGIAI</sequence>
<dbReference type="Pfam" id="PF00579">
    <property type="entry name" value="tRNA-synt_1b"/>
    <property type="match status" value="1"/>
</dbReference>
<feature type="binding site" evidence="8">
    <location>
        <position position="137"/>
    </location>
    <ligand>
        <name>L-tryptophan</name>
        <dbReference type="ChEBI" id="CHEBI:57912"/>
    </ligand>
</feature>
<feature type="binding site" evidence="8">
    <location>
        <position position="187"/>
    </location>
    <ligand>
        <name>ATP</name>
        <dbReference type="ChEBI" id="CHEBI:30616"/>
    </ligand>
</feature>
<dbReference type="PANTHER" id="PTHR43766">
    <property type="entry name" value="TRYPTOPHAN--TRNA LIGASE, MITOCHONDRIAL"/>
    <property type="match status" value="1"/>
</dbReference>
<dbReference type="GO" id="GO:0004830">
    <property type="term" value="F:tryptophan-tRNA ligase activity"/>
    <property type="evidence" value="ECO:0007669"/>
    <property type="project" value="UniProtKB-UniRule"/>
</dbReference>
<comment type="subcellular location">
    <subcellularLocation>
        <location evidence="8">Cytoplasm</location>
    </subcellularLocation>
</comment>
<evidence type="ECO:0000313" key="10">
    <source>
        <dbReference type="EMBL" id="OGY97469.1"/>
    </source>
</evidence>
<feature type="binding site" evidence="8">
    <location>
        <begin position="11"/>
        <end position="13"/>
    </location>
    <ligand>
        <name>ATP</name>
        <dbReference type="ChEBI" id="CHEBI:30616"/>
    </ligand>
</feature>
<feature type="short sequence motif" description="'HIGH' region" evidence="8">
    <location>
        <begin position="12"/>
        <end position="20"/>
    </location>
</feature>
<name>A0A1G2C9L1_9BACT</name>
<evidence type="ECO:0000256" key="7">
    <source>
        <dbReference type="ARBA" id="ARBA00049929"/>
    </source>
</evidence>
<dbReference type="PRINTS" id="PR01039">
    <property type="entry name" value="TRNASYNTHTRP"/>
</dbReference>
<keyword evidence="8" id="KW-0963">Cytoplasm</keyword>
<comment type="function">
    <text evidence="8">Catalyzes the attachment of tryptophan to tRNA(Trp).</text>
</comment>
<organism evidence="10 11">
    <name type="scientific">Candidatus Liptonbacteria bacterium RIFCSPHIGHO2_01_FULL_57_28</name>
    <dbReference type="NCBI Taxonomy" id="1798647"/>
    <lineage>
        <taxon>Bacteria</taxon>
        <taxon>Candidatus Liptoniibacteriota</taxon>
    </lineage>
</organism>
<dbReference type="STRING" id="1798647.A2855_00190"/>
<evidence type="ECO:0000256" key="5">
    <source>
        <dbReference type="ARBA" id="ARBA00022917"/>
    </source>
</evidence>
<evidence type="ECO:0000256" key="9">
    <source>
        <dbReference type="RuleBase" id="RU363036"/>
    </source>
</evidence>
<dbReference type="InterPro" id="IPR024109">
    <property type="entry name" value="Trp-tRNA-ligase_bac-type"/>
</dbReference>
<comment type="caution">
    <text evidence="10">The sequence shown here is derived from an EMBL/GenBank/DDBJ whole genome shotgun (WGS) entry which is preliminary data.</text>
</comment>
<dbReference type="NCBIfam" id="TIGR00233">
    <property type="entry name" value="trpS"/>
    <property type="match status" value="1"/>
</dbReference>
<reference evidence="10 11" key="1">
    <citation type="journal article" date="2016" name="Nat. Commun.">
        <title>Thousands of microbial genomes shed light on interconnected biogeochemical processes in an aquifer system.</title>
        <authorList>
            <person name="Anantharaman K."/>
            <person name="Brown C.T."/>
            <person name="Hug L.A."/>
            <person name="Sharon I."/>
            <person name="Castelle C.J."/>
            <person name="Probst A.J."/>
            <person name="Thomas B.C."/>
            <person name="Singh A."/>
            <person name="Wilkins M.J."/>
            <person name="Karaoz U."/>
            <person name="Brodie E.L."/>
            <person name="Williams K.H."/>
            <person name="Hubbard S.S."/>
            <person name="Banfield J.F."/>
        </authorList>
    </citation>
    <scope>NUCLEOTIDE SEQUENCE [LARGE SCALE GENOMIC DNA]</scope>
</reference>
<protein>
    <recommendedName>
        <fullName evidence="8">Tryptophan--tRNA ligase</fullName>
        <ecNumber evidence="8">6.1.1.2</ecNumber>
    </recommendedName>
    <alternativeName>
        <fullName evidence="8">Tryptophanyl-tRNA synthetase</fullName>
        <shortName evidence="8">TrpRS</shortName>
    </alternativeName>
</protein>
<evidence type="ECO:0000256" key="4">
    <source>
        <dbReference type="ARBA" id="ARBA00022840"/>
    </source>
</evidence>
<feature type="short sequence motif" description="'KMSKS' region" evidence="8">
    <location>
        <begin position="196"/>
        <end position="200"/>
    </location>
</feature>
<dbReference type="Gene3D" id="1.10.240.10">
    <property type="entry name" value="Tyrosyl-Transfer RNA Synthetase"/>
    <property type="match status" value="1"/>
</dbReference>
<comment type="subunit">
    <text evidence="8">Homodimer.</text>
</comment>
<comment type="catalytic activity">
    <reaction evidence="7 8">
        <text>tRNA(Trp) + L-tryptophan + ATP = L-tryptophyl-tRNA(Trp) + AMP + diphosphate + H(+)</text>
        <dbReference type="Rhea" id="RHEA:24080"/>
        <dbReference type="Rhea" id="RHEA-COMP:9671"/>
        <dbReference type="Rhea" id="RHEA-COMP:9705"/>
        <dbReference type="ChEBI" id="CHEBI:15378"/>
        <dbReference type="ChEBI" id="CHEBI:30616"/>
        <dbReference type="ChEBI" id="CHEBI:33019"/>
        <dbReference type="ChEBI" id="CHEBI:57912"/>
        <dbReference type="ChEBI" id="CHEBI:78442"/>
        <dbReference type="ChEBI" id="CHEBI:78535"/>
        <dbReference type="ChEBI" id="CHEBI:456215"/>
        <dbReference type="EC" id="6.1.1.2"/>
    </reaction>
</comment>
<dbReference type="PANTHER" id="PTHR43766:SF1">
    <property type="entry name" value="TRYPTOPHAN--TRNA LIGASE, MITOCHONDRIAL"/>
    <property type="match status" value="1"/>
</dbReference>
<evidence type="ECO:0000313" key="11">
    <source>
        <dbReference type="Proteomes" id="UP000179059"/>
    </source>
</evidence>
<dbReference type="SUPFAM" id="SSF52374">
    <property type="entry name" value="Nucleotidylyl transferase"/>
    <property type="match status" value="1"/>
</dbReference>
<evidence type="ECO:0000256" key="8">
    <source>
        <dbReference type="HAMAP-Rule" id="MF_00140"/>
    </source>
</evidence>
<gene>
    <name evidence="8" type="primary">trpS</name>
    <name evidence="10" type="ORF">A2855_00190</name>
</gene>
<dbReference type="EC" id="6.1.1.2" evidence="8"/>
<dbReference type="InterPro" id="IPR014729">
    <property type="entry name" value="Rossmann-like_a/b/a_fold"/>
</dbReference>
<dbReference type="GO" id="GO:0006436">
    <property type="term" value="P:tryptophanyl-tRNA aminoacylation"/>
    <property type="evidence" value="ECO:0007669"/>
    <property type="project" value="UniProtKB-UniRule"/>
</dbReference>